<evidence type="ECO:0000313" key="16">
    <source>
        <dbReference type="Proteomes" id="UP000767327"/>
    </source>
</evidence>
<dbReference type="RefSeq" id="WP_273174198.1">
    <property type="nucleotide sequence ID" value="NZ_JAAXZR010000025.1"/>
</dbReference>
<feature type="transmembrane region" description="Helical" evidence="14">
    <location>
        <begin position="41"/>
        <end position="60"/>
    </location>
</feature>
<gene>
    <name evidence="15" type="ORF">GXW98_07645</name>
</gene>
<comment type="caution">
    <text evidence="15">The sequence shown here is derived from an EMBL/GenBank/DDBJ whole genome shotgun (WGS) entry which is preliminary data.</text>
</comment>
<keyword evidence="10 14" id="KW-0472">Membrane</keyword>
<proteinExistence type="inferred from homology"/>
<evidence type="ECO:0000256" key="7">
    <source>
        <dbReference type="ARBA" id="ARBA00022958"/>
    </source>
</evidence>
<evidence type="ECO:0000256" key="8">
    <source>
        <dbReference type="ARBA" id="ARBA00022989"/>
    </source>
</evidence>
<evidence type="ECO:0000256" key="6">
    <source>
        <dbReference type="ARBA" id="ARBA00022826"/>
    </source>
</evidence>
<dbReference type="EMBL" id="JAAXZR010000025">
    <property type="protein sequence ID" value="NLT80139.1"/>
    <property type="molecule type" value="Genomic_DNA"/>
</dbReference>
<comment type="subcellular location">
    <subcellularLocation>
        <location evidence="1">Membrane</location>
        <topology evidence="1">Multi-pass membrane protein</topology>
    </subcellularLocation>
</comment>
<evidence type="ECO:0000256" key="14">
    <source>
        <dbReference type="SAM" id="Phobius"/>
    </source>
</evidence>
<keyword evidence="8 14" id="KW-1133">Transmembrane helix</keyword>
<evidence type="ECO:0000256" key="10">
    <source>
        <dbReference type="ARBA" id="ARBA00023136"/>
    </source>
</evidence>
<feature type="transmembrane region" description="Helical" evidence="14">
    <location>
        <begin position="104"/>
        <end position="128"/>
    </location>
</feature>
<name>A0A971CZT3_9BIFI</name>
<feature type="transmembrane region" description="Helical" evidence="14">
    <location>
        <begin position="149"/>
        <end position="178"/>
    </location>
</feature>
<evidence type="ECO:0000256" key="9">
    <source>
        <dbReference type="ARBA" id="ARBA00023065"/>
    </source>
</evidence>
<dbReference type="Pfam" id="PF06736">
    <property type="entry name" value="TMEM175"/>
    <property type="match status" value="1"/>
</dbReference>
<keyword evidence="7" id="KW-0630">Potassium</keyword>
<evidence type="ECO:0000256" key="2">
    <source>
        <dbReference type="ARBA" id="ARBA00006920"/>
    </source>
</evidence>
<reference evidence="15" key="1">
    <citation type="journal article" date="2020" name="Biotechnol. Biofuels">
        <title>New insights from the biogas microbiome by comprehensive genome-resolved metagenomics of nearly 1600 species originating from multiple anaerobic digesters.</title>
        <authorList>
            <person name="Campanaro S."/>
            <person name="Treu L."/>
            <person name="Rodriguez-R L.M."/>
            <person name="Kovalovszki A."/>
            <person name="Ziels R.M."/>
            <person name="Maus I."/>
            <person name="Zhu X."/>
            <person name="Kougias P.G."/>
            <person name="Basile A."/>
            <person name="Luo G."/>
            <person name="Schluter A."/>
            <person name="Konstantinidis K.T."/>
            <person name="Angelidaki I."/>
        </authorList>
    </citation>
    <scope>NUCLEOTIDE SEQUENCE</scope>
    <source>
        <strain evidence="15">AS01afH2WH_6</strain>
    </source>
</reference>
<feature type="region of interest" description="Disordered" evidence="13">
    <location>
        <begin position="272"/>
        <end position="345"/>
    </location>
</feature>
<feature type="compositionally biased region" description="Basic and acidic residues" evidence="13">
    <location>
        <begin position="272"/>
        <end position="296"/>
    </location>
</feature>
<keyword evidence="6" id="KW-0631">Potassium channel</keyword>
<evidence type="ECO:0000313" key="15">
    <source>
        <dbReference type="EMBL" id="NLT80139.1"/>
    </source>
</evidence>
<comment type="catalytic activity">
    <reaction evidence="12">
        <text>K(+)(in) = K(+)(out)</text>
        <dbReference type="Rhea" id="RHEA:29463"/>
        <dbReference type="ChEBI" id="CHEBI:29103"/>
    </reaction>
</comment>
<dbReference type="InterPro" id="IPR010617">
    <property type="entry name" value="TMEM175-like"/>
</dbReference>
<dbReference type="GO" id="GO:0005267">
    <property type="term" value="F:potassium channel activity"/>
    <property type="evidence" value="ECO:0007669"/>
    <property type="project" value="UniProtKB-KW"/>
</dbReference>
<dbReference type="GO" id="GO:0016020">
    <property type="term" value="C:membrane"/>
    <property type="evidence" value="ECO:0007669"/>
    <property type="project" value="UniProtKB-SubCell"/>
</dbReference>
<evidence type="ECO:0000256" key="13">
    <source>
        <dbReference type="SAM" id="MobiDB-lite"/>
    </source>
</evidence>
<evidence type="ECO:0000256" key="11">
    <source>
        <dbReference type="ARBA" id="ARBA00023303"/>
    </source>
</evidence>
<evidence type="ECO:0000256" key="4">
    <source>
        <dbReference type="ARBA" id="ARBA00022538"/>
    </source>
</evidence>
<keyword evidence="5 14" id="KW-0812">Transmembrane</keyword>
<feature type="transmembrane region" description="Helical" evidence="14">
    <location>
        <begin position="12"/>
        <end position="29"/>
    </location>
</feature>
<keyword evidence="4" id="KW-0633">Potassium transport</keyword>
<evidence type="ECO:0000256" key="5">
    <source>
        <dbReference type="ARBA" id="ARBA00022692"/>
    </source>
</evidence>
<sequence>MKKFKERFDVFSDAVFAIILTIMVLEVPVEVVDGTLDYSQLAQNIGVYVVSFCFVADCWYKHALIFNEVDEVSHRIIIRDFILVLAVSLIPAFTKLMISDITQTTVMMCGVAYLVVTLLEILIARSILPGKYSDPERMKGVYTYIFGRMNLSSIILIVVFIGVAYFSPVAGLVLFIIIPVRSFMSNASKQQNLADISQLDEAGVSSFMKLSEKDRRKFLALLRSYIHEVRRAQNTEDKQQAWRHFVSGVQRSFGISEQQVSEWFRDAAEHRAFPRQADQDGRGQARSRVPENRPDVDGAIVQDSTHHSDAAGRGMPGTSADRNGRRRVDKAGDRRYAHGRRLGRR</sequence>
<dbReference type="PANTHER" id="PTHR31462:SF5">
    <property type="entry name" value="ENDOSOMAL_LYSOSOMAL PROTON CHANNEL TMEM175"/>
    <property type="match status" value="1"/>
</dbReference>
<reference evidence="15" key="2">
    <citation type="submission" date="2020-01" db="EMBL/GenBank/DDBJ databases">
        <authorList>
            <person name="Campanaro S."/>
        </authorList>
    </citation>
    <scope>NUCLEOTIDE SEQUENCE</scope>
    <source>
        <strain evidence="15">AS01afH2WH_6</strain>
    </source>
</reference>
<evidence type="ECO:0000256" key="12">
    <source>
        <dbReference type="ARBA" id="ARBA00034430"/>
    </source>
</evidence>
<accession>A0A971CZT3</accession>
<feature type="transmembrane region" description="Helical" evidence="14">
    <location>
        <begin position="81"/>
        <end position="98"/>
    </location>
</feature>
<keyword evidence="11" id="KW-0407">Ion channel</keyword>
<dbReference type="Proteomes" id="UP000767327">
    <property type="component" value="Unassembled WGS sequence"/>
</dbReference>
<evidence type="ECO:0000256" key="3">
    <source>
        <dbReference type="ARBA" id="ARBA00022448"/>
    </source>
</evidence>
<dbReference type="GO" id="GO:0015252">
    <property type="term" value="F:proton channel activity"/>
    <property type="evidence" value="ECO:0007669"/>
    <property type="project" value="InterPro"/>
</dbReference>
<dbReference type="AlphaFoldDB" id="A0A971CZT3"/>
<evidence type="ECO:0000256" key="1">
    <source>
        <dbReference type="ARBA" id="ARBA00004141"/>
    </source>
</evidence>
<comment type="similarity">
    <text evidence="2">Belongs to the TMEM175 family.</text>
</comment>
<organism evidence="15 16">
    <name type="scientific">Bifidobacterium crudilactis</name>
    <dbReference type="NCBI Taxonomy" id="327277"/>
    <lineage>
        <taxon>Bacteria</taxon>
        <taxon>Bacillati</taxon>
        <taxon>Actinomycetota</taxon>
        <taxon>Actinomycetes</taxon>
        <taxon>Bifidobacteriales</taxon>
        <taxon>Bifidobacteriaceae</taxon>
        <taxon>Bifidobacterium</taxon>
    </lineage>
</organism>
<dbReference type="PANTHER" id="PTHR31462">
    <property type="entry name" value="ENDOSOMAL/LYSOSOMAL POTASSIUM CHANNEL TMEM175"/>
    <property type="match status" value="1"/>
</dbReference>
<keyword evidence="9" id="KW-0406">Ion transport</keyword>
<protein>
    <submittedName>
        <fullName evidence="15">DUF1211 domain-containing protein</fullName>
    </submittedName>
</protein>
<keyword evidence="3" id="KW-0813">Transport</keyword>